<organism evidence="3 4">
    <name type="scientific">Pisolithus tinctorius Marx 270</name>
    <dbReference type="NCBI Taxonomy" id="870435"/>
    <lineage>
        <taxon>Eukaryota</taxon>
        <taxon>Fungi</taxon>
        <taxon>Dikarya</taxon>
        <taxon>Basidiomycota</taxon>
        <taxon>Agaricomycotina</taxon>
        <taxon>Agaricomycetes</taxon>
        <taxon>Agaricomycetidae</taxon>
        <taxon>Boletales</taxon>
        <taxon>Sclerodermatineae</taxon>
        <taxon>Pisolithaceae</taxon>
        <taxon>Pisolithus</taxon>
    </lineage>
</organism>
<dbReference type="AlphaFoldDB" id="A0A0C3PFN6"/>
<dbReference type="HOGENOM" id="CLU_062759_0_0_1"/>
<protein>
    <recommendedName>
        <fullName evidence="5">G-protein coupled receptors family 1 profile domain-containing protein</fullName>
    </recommendedName>
</protein>
<sequence>MPSVTGTEAVNAFVVAIRPSFNYILASTALSACLFTLLVALFVFSTRESRRRVVFRLNVFAICLALTLGTLIGLACGKVIIDPFNHAWKQYYVVAVAFALWCPLLYDSILLTRLVVLYPITSTPPVTLVKIFAFPLCIKCARVVVLTLFLDGYIKSEIITKGPFVEEQDASWYRNPKIAAEWIIQMADNLYTVGLFLYKLHVRTSLIQKVGGISEHIRQIFYISVANFVFPLLFNIAQIILIMTDRHPAAGIVIVVINNYMAVMGVLCATLWFSGSEWVRAHSQPTSGRGFSCKPNSEHMRGSLGESGSQVLVIGKSFSTLDAASLDAGPARDSRQVTIPGRKDNHTG</sequence>
<dbReference type="OrthoDB" id="2548432at2759"/>
<feature type="transmembrane region" description="Helical" evidence="2">
    <location>
        <begin position="128"/>
        <end position="150"/>
    </location>
</feature>
<feature type="transmembrane region" description="Helical" evidence="2">
    <location>
        <begin position="249"/>
        <end position="273"/>
    </location>
</feature>
<feature type="transmembrane region" description="Helical" evidence="2">
    <location>
        <begin position="20"/>
        <end position="45"/>
    </location>
</feature>
<evidence type="ECO:0000313" key="3">
    <source>
        <dbReference type="EMBL" id="KIO07116.1"/>
    </source>
</evidence>
<dbReference type="EMBL" id="KN831961">
    <property type="protein sequence ID" value="KIO07116.1"/>
    <property type="molecule type" value="Genomic_DNA"/>
</dbReference>
<feature type="compositionally biased region" description="Basic and acidic residues" evidence="1">
    <location>
        <begin position="330"/>
        <end position="348"/>
    </location>
</feature>
<keyword evidence="2" id="KW-0812">Transmembrane</keyword>
<dbReference type="Proteomes" id="UP000054217">
    <property type="component" value="Unassembled WGS sequence"/>
</dbReference>
<evidence type="ECO:0000313" key="4">
    <source>
        <dbReference type="Proteomes" id="UP000054217"/>
    </source>
</evidence>
<evidence type="ECO:0008006" key="5">
    <source>
        <dbReference type="Google" id="ProtNLM"/>
    </source>
</evidence>
<name>A0A0C3PFN6_PISTI</name>
<reference evidence="3 4" key="1">
    <citation type="submission" date="2014-04" db="EMBL/GenBank/DDBJ databases">
        <authorList>
            <consortium name="DOE Joint Genome Institute"/>
            <person name="Kuo A."/>
            <person name="Kohler A."/>
            <person name="Costa M.D."/>
            <person name="Nagy L.G."/>
            <person name="Floudas D."/>
            <person name="Copeland A."/>
            <person name="Barry K.W."/>
            <person name="Cichocki N."/>
            <person name="Veneault-Fourrey C."/>
            <person name="LaButti K."/>
            <person name="Lindquist E.A."/>
            <person name="Lipzen A."/>
            <person name="Lundell T."/>
            <person name="Morin E."/>
            <person name="Murat C."/>
            <person name="Sun H."/>
            <person name="Tunlid A."/>
            <person name="Henrissat B."/>
            <person name="Grigoriev I.V."/>
            <person name="Hibbett D.S."/>
            <person name="Martin F."/>
            <person name="Nordberg H.P."/>
            <person name="Cantor M.N."/>
            <person name="Hua S.X."/>
        </authorList>
    </citation>
    <scope>NUCLEOTIDE SEQUENCE [LARGE SCALE GENOMIC DNA]</scope>
    <source>
        <strain evidence="3 4">Marx 270</strain>
    </source>
</reference>
<feature type="transmembrane region" description="Helical" evidence="2">
    <location>
        <begin position="220"/>
        <end position="243"/>
    </location>
</feature>
<keyword evidence="2" id="KW-1133">Transmembrane helix</keyword>
<accession>A0A0C3PFN6</accession>
<keyword evidence="2" id="KW-0472">Membrane</keyword>
<keyword evidence="4" id="KW-1185">Reference proteome</keyword>
<feature type="transmembrane region" description="Helical" evidence="2">
    <location>
        <begin position="182"/>
        <end position="200"/>
    </location>
</feature>
<dbReference type="InParanoid" id="A0A0C3PFN6"/>
<feature type="region of interest" description="Disordered" evidence="1">
    <location>
        <begin position="326"/>
        <end position="348"/>
    </location>
</feature>
<gene>
    <name evidence="3" type="ORF">M404DRAFT_24212</name>
</gene>
<proteinExistence type="predicted"/>
<evidence type="ECO:0000256" key="1">
    <source>
        <dbReference type="SAM" id="MobiDB-lite"/>
    </source>
</evidence>
<feature type="transmembrane region" description="Helical" evidence="2">
    <location>
        <begin position="57"/>
        <end position="81"/>
    </location>
</feature>
<reference evidence="4" key="2">
    <citation type="submission" date="2015-01" db="EMBL/GenBank/DDBJ databases">
        <title>Evolutionary Origins and Diversification of the Mycorrhizal Mutualists.</title>
        <authorList>
            <consortium name="DOE Joint Genome Institute"/>
            <consortium name="Mycorrhizal Genomics Consortium"/>
            <person name="Kohler A."/>
            <person name="Kuo A."/>
            <person name="Nagy L.G."/>
            <person name="Floudas D."/>
            <person name="Copeland A."/>
            <person name="Barry K.W."/>
            <person name="Cichocki N."/>
            <person name="Veneault-Fourrey C."/>
            <person name="LaButti K."/>
            <person name="Lindquist E.A."/>
            <person name="Lipzen A."/>
            <person name="Lundell T."/>
            <person name="Morin E."/>
            <person name="Murat C."/>
            <person name="Riley R."/>
            <person name="Ohm R."/>
            <person name="Sun H."/>
            <person name="Tunlid A."/>
            <person name="Henrissat B."/>
            <person name="Grigoriev I.V."/>
            <person name="Hibbett D.S."/>
            <person name="Martin F."/>
        </authorList>
    </citation>
    <scope>NUCLEOTIDE SEQUENCE [LARGE SCALE GENOMIC DNA]</scope>
    <source>
        <strain evidence="4">Marx 270</strain>
    </source>
</reference>
<evidence type="ECO:0000256" key="2">
    <source>
        <dbReference type="SAM" id="Phobius"/>
    </source>
</evidence>
<feature type="transmembrane region" description="Helical" evidence="2">
    <location>
        <begin position="93"/>
        <end position="116"/>
    </location>
</feature>